<dbReference type="RefSeq" id="WP_146567062.1">
    <property type="nucleotide sequence ID" value="NZ_SIHJ01000002.1"/>
</dbReference>
<feature type="region of interest" description="Disordered" evidence="1">
    <location>
        <begin position="27"/>
        <end position="53"/>
    </location>
</feature>
<keyword evidence="4" id="KW-1185">Reference proteome</keyword>
<dbReference type="EMBL" id="SIHJ01000002">
    <property type="protein sequence ID" value="TWT33991.1"/>
    <property type="molecule type" value="Genomic_DNA"/>
</dbReference>
<sequence length="167" mass="17614" precursor="true">MCHPSITAASRAAFVLSIALMGAPEASAQEAAPPQTAAPTAGLPTATEAEQESGGWLMSSPLVDVGWPKISMPKVNWKPFGGAEADGPPKPGPLTRMTQATQGAFQRGRTAWNNTIDKMKVGPFRSSKPAEAGEEPSFFAKMFGGGEEPQRAETVAEFIGQDRPTMR</sequence>
<reference evidence="3 4" key="1">
    <citation type="submission" date="2019-02" db="EMBL/GenBank/DDBJ databases">
        <title>Deep-cultivation of Planctomycetes and their phenomic and genomic characterization uncovers novel biology.</title>
        <authorList>
            <person name="Wiegand S."/>
            <person name="Jogler M."/>
            <person name="Boedeker C."/>
            <person name="Pinto D."/>
            <person name="Vollmers J."/>
            <person name="Rivas-Marin E."/>
            <person name="Kohn T."/>
            <person name="Peeters S.H."/>
            <person name="Heuer A."/>
            <person name="Rast P."/>
            <person name="Oberbeckmann S."/>
            <person name="Bunk B."/>
            <person name="Jeske O."/>
            <person name="Meyerdierks A."/>
            <person name="Storesund J.E."/>
            <person name="Kallscheuer N."/>
            <person name="Luecker S."/>
            <person name="Lage O.M."/>
            <person name="Pohl T."/>
            <person name="Merkel B.J."/>
            <person name="Hornburger P."/>
            <person name="Mueller R.-W."/>
            <person name="Bruemmer F."/>
            <person name="Labrenz M."/>
            <person name="Spormann A.M."/>
            <person name="Op Den Camp H."/>
            <person name="Overmann J."/>
            <person name="Amann R."/>
            <person name="Jetten M.S.M."/>
            <person name="Mascher T."/>
            <person name="Medema M.H."/>
            <person name="Devos D.P."/>
            <person name="Kaster A.-K."/>
            <person name="Ovreas L."/>
            <person name="Rohde M."/>
            <person name="Galperin M.Y."/>
            <person name="Jogler C."/>
        </authorList>
    </citation>
    <scope>NUCLEOTIDE SEQUENCE [LARGE SCALE GENOMIC DNA]</scope>
    <source>
        <strain evidence="3 4">KOR34</strain>
    </source>
</reference>
<feature type="chain" id="PRO_5022868865" evidence="2">
    <location>
        <begin position="29"/>
        <end position="167"/>
    </location>
</feature>
<proteinExistence type="predicted"/>
<evidence type="ECO:0000313" key="4">
    <source>
        <dbReference type="Proteomes" id="UP000316714"/>
    </source>
</evidence>
<dbReference type="Proteomes" id="UP000316714">
    <property type="component" value="Unassembled WGS sequence"/>
</dbReference>
<gene>
    <name evidence="3" type="ORF">KOR34_38270</name>
</gene>
<comment type="caution">
    <text evidence="3">The sequence shown here is derived from an EMBL/GenBank/DDBJ whole genome shotgun (WGS) entry which is preliminary data.</text>
</comment>
<dbReference type="OrthoDB" id="282737at2"/>
<organism evidence="3 4">
    <name type="scientific">Posidoniimonas corsicana</name>
    <dbReference type="NCBI Taxonomy" id="1938618"/>
    <lineage>
        <taxon>Bacteria</taxon>
        <taxon>Pseudomonadati</taxon>
        <taxon>Planctomycetota</taxon>
        <taxon>Planctomycetia</taxon>
        <taxon>Pirellulales</taxon>
        <taxon>Lacipirellulaceae</taxon>
        <taxon>Posidoniimonas</taxon>
    </lineage>
</organism>
<feature type="signal peptide" evidence="2">
    <location>
        <begin position="1"/>
        <end position="28"/>
    </location>
</feature>
<name>A0A5C5V6T0_9BACT</name>
<evidence type="ECO:0000256" key="1">
    <source>
        <dbReference type="SAM" id="MobiDB-lite"/>
    </source>
</evidence>
<protein>
    <submittedName>
        <fullName evidence="3">Uncharacterized protein</fullName>
    </submittedName>
</protein>
<accession>A0A5C5V6T0</accession>
<evidence type="ECO:0000256" key="2">
    <source>
        <dbReference type="SAM" id="SignalP"/>
    </source>
</evidence>
<evidence type="ECO:0000313" key="3">
    <source>
        <dbReference type="EMBL" id="TWT33991.1"/>
    </source>
</evidence>
<feature type="compositionally biased region" description="Low complexity" evidence="1">
    <location>
        <begin position="27"/>
        <end position="48"/>
    </location>
</feature>
<keyword evidence="2" id="KW-0732">Signal</keyword>
<dbReference type="AlphaFoldDB" id="A0A5C5V6T0"/>